<dbReference type="InterPro" id="IPR045819">
    <property type="entry name" value="TTC7_N"/>
</dbReference>
<organism evidence="2 3">
    <name type="scientific">Fasciolopsis buskii</name>
    <dbReference type="NCBI Taxonomy" id="27845"/>
    <lineage>
        <taxon>Eukaryota</taxon>
        <taxon>Metazoa</taxon>
        <taxon>Spiralia</taxon>
        <taxon>Lophotrochozoa</taxon>
        <taxon>Platyhelminthes</taxon>
        <taxon>Trematoda</taxon>
        <taxon>Digenea</taxon>
        <taxon>Plagiorchiida</taxon>
        <taxon>Echinostomata</taxon>
        <taxon>Echinostomatoidea</taxon>
        <taxon>Fasciolidae</taxon>
        <taxon>Fasciolopsis</taxon>
    </lineage>
</organism>
<keyword evidence="3" id="KW-1185">Reference proteome</keyword>
<dbReference type="Pfam" id="PF19440">
    <property type="entry name" value="TTC7_N"/>
    <property type="match status" value="1"/>
</dbReference>
<evidence type="ECO:0000313" key="3">
    <source>
        <dbReference type="Proteomes" id="UP000728185"/>
    </source>
</evidence>
<name>A0A8E0RUV3_9TREM</name>
<evidence type="ECO:0000259" key="1">
    <source>
        <dbReference type="Pfam" id="PF19440"/>
    </source>
</evidence>
<dbReference type="Proteomes" id="UP000728185">
    <property type="component" value="Unassembled WGS sequence"/>
</dbReference>
<reference evidence="2" key="1">
    <citation type="submission" date="2019-05" db="EMBL/GenBank/DDBJ databases">
        <title>Annotation for the trematode Fasciolopsis buski.</title>
        <authorList>
            <person name="Choi Y.-J."/>
        </authorList>
    </citation>
    <scope>NUCLEOTIDE SEQUENCE</scope>
    <source>
        <strain evidence="2">HT</strain>
        <tissue evidence="2">Whole worm</tissue>
    </source>
</reference>
<protein>
    <recommendedName>
        <fullName evidence="1">Tetratricopeptide repeat protein 7 N-terminal domain-containing protein</fullName>
    </recommendedName>
</protein>
<dbReference type="OrthoDB" id="29013at2759"/>
<gene>
    <name evidence="2" type="ORF">FBUS_02300</name>
</gene>
<feature type="domain" description="Tetratricopeptide repeat protein 7 N-terminal" evidence="1">
    <location>
        <begin position="47"/>
        <end position="145"/>
    </location>
</feature>
<comment type="caution">
    <text evidence="2">The sequence shown here is derived from an EMBL/GenBank/DDBJ whole genome shotgun (WGS) entry which is preliminary data.</text>
</comment>
<evidence type="ECO:0000313" key="2">
    <source>
        <dbReference type="EMBL" id="KAA0191438.1"/>
    </source>
</evidence>
<dbReference type="EMBL" id="LUCM01006340">
    <property type="protein sequence ID" value="KAA0191438.1"/>
    <property type="molecule type" value="Genomic_DNA"/>
</dbReference>
<accession>A0A8E0RUV3</accession>
<dbReference type="AlphaFoldDB" id="A0A8E0RUV3"/>
<sequence length="174" mass="19693">MYQLPGYLYYLVMAESKLEHFETGYLDNDDLDSAGVFLSEAVKTPDDQYKLESSVLIAKTLYLRKSFTAALSMLRKLQLLSVKIEFFATRNARLVSEGLALIGLCVEELAQMTRRGLTVEELKEAHSHYEVGGELCVRHFQELYQGAVEPINVTFPKVVFKAIQRNLALIHQSG</sequence>
<proteinExistence type="predicted"/>